<evidence type="ECO:0000256" key="3">
    <source>
        <dbReference type="ARBA" id="ARBA00023163"/>
    </source>
</evidence>
<evidence type="ECO:0000313" key="7">
    <source>
        <dbReference type="EMBL" id="NEB84653.1"/>
    </source>
</evidence>
<evidence type="ECO:0000256" key="4">
    <source>
        <dbReference type="PROSITE-ProRule" id="PRU00335"/>
    </source>
</evidence>
<dbReference type="GO" id="GO:0003700">
    <property type="term" value="F:DNA-binding transcription factor activity"/>
    <property type="evidence" value="ECO:0007669"/>
    <property type="project" value="TreeGrafter"/>
</dbReference>
<sequence>MSEAKASKGAAADGANGGSTAGTPDGTPGSTAGTPDGTPGSARPRRRQARGEARIAQLLRAAASVFCTSGYTASSTNAIAREAGVSPGTLYQFFPNKEAIAVELGDQLLNRWRDTYGAAFTQSHIELPLDRMLDAILDPLIAFNCENPAFSVLMHGSEIPGRITEEHDTLHATMLTRVESVLADYLPDVPADQVHRIADMTFMLFKAGLDLIMAHEGEERAAYIQELKTIMFRYLDPLVGDDTPHRAARRAPHTP</sequence>
<dbReference type="PRINTS" id="PR00455">
    <property type="entry name" value="HTHTETR"/>
</dbReference>
<dbReference type="PANTHER" id="PTHR30055:SF234">
    <property type="entry name" value="HTH-TYPE TRANSCRIPTIONAL REGULATOR BETI"/>
    <property type="match status" value="1"/>
</dbReference>
<reference evidence="7" key="1">
    <citation type="submission" date="2020-01" db="EMBL/GenBank/DDBJ databases">
        <title>Insect and environment-associated Actinomycetes.</title>
        <authorList>
            <person name="Currrie C."/>
            <person name="Chevrette M."/>
            <person name="Carlson C."/>
            <person name="Stubbendieck R."/>
            <person name="Wendt-Pienkowski E."/>
        </authorList>
    </citation>
    <scope>NUCLEOTIDE SEQUENCE</scope>
    <source>
        <strain evidence="7">SID505</strain>
    </source>
</reference>
<dbReference type="InterPro" id="IPR001647">
    <property type="entry name" value="HTH_TetR"/>
</dbReference>
<dbReference type="Pfam" id="PF00440">
    <property type="entry name" value="TetR_N"/>
    <property type="match status" value="1"/>
</dbReference>
<dbReference type="PANTHER" id="PTHR30055">
    <property type="entry name" value="HTH-TYPE TRANSCRIPTIONAL REGULATOR RUTR"/>
    <property type="match status" value="1"/>
</dbReference>
<evidence type="ECO:0000256" key="2">
    <source>
        <dbReference type="ARBA" id="ARBA00023125"/>
    </source>
</evidence>
<evidence type="ECO:0000256" key="1">
    <source>
        <dbReference type="ARBA" id="ARBA00023015"/>
    </source>
</evidence>
<evidence type="ECO:0000256" key="5">
    <source>
        <dbReference type="SAM" id="MobiDB-lite"/>
    </source>
</evidence>
<dbReference type="Pfam" id="PF17928">
    <property type="entry name" value="TetR_C_22"/>
    <property type="match status" value="1"/>
</dbReference>
<feature type="region of interest" description="Disordered" evidence="5">
    <location>
        <begin position="1"/>
        <end position="51"/>
    </location>
</feature>
<dbReference type="PROSITE" id="PS01081">
    <property type="entry name" value="HTH_TETR_1"/>
    <property type="match status" value="1"/>
</dbReference>
<protein>
    <submittedName>
        <fullName evidence="7">TetR/AcrR family transcriptional regulator</fullName>
    </submittedName>
</protein>
<feature type="DNA-binding region" description="H-T-H motif" evidence="4">
    <location>
        <begin position="75"/>
        <end position="94"/>
    </location>
</feature>
<dbReference type="PROSITE" id="PS50977">
    <property type="entry name" value="HTH_TETR_2"/>
    <property type="match status" value="1"/>
</dbReference>
<dbReference type="SUPFAM" id="SSF46689">
    <property type="entry name" value="Homeodomain-like"/>
    <property type="match status" value="1"/>
</dbReference>
<keyword evidence="2 4" id="KW-0238">DNA-binding</keyword>
<dbReference type="GO" id="GO:0000976">
    <property type="term" value="F:transcription cis-regulatory region binding"/>
    <property type="evidence" value="ECO:0007669"/>
    <property type="project" value="TreeGrafter"/>
</dbReference>
<dbReference type="InterPro" id="IPR009057">
    <property type="entry name" value="Homeodomain-like_sf"/>
</dbReference>
<dbReference type="InterPro" id="IPR050109">
    <property type="entry name" value="HTH-type_TetR-like_transc_reg"/>
</dbReference>
<dbReference type="InterPro" id="IPR023772">
    <property type="entry name" value="DNA-bd_HTH_TetR-type_CS"/>
</dbReference>
<dbReference type="Gene3D" id="1.10.357.10">
    <property type="entry name" value="Tetracycline Repressor, domain 2"/>
    <property type="match status" value="1"/>
</dbReference>
<feature type="domain" description="HTH tetR-type" evidence="6">
    <location>
        <begin position="52"/>
        <end position="112"/>
    </location>
</feature>
<gene>
    <name evidence="7" type="ORF">G3I43_10780</name>
</gene>
<evidence type="ECO:0000259" key="6">
    <source>
        <dbReference type="PROSITE" id="PS50977"/>
    </source>
</evidence>
<proteinExistence type="predicted"/>
<keyword evidence="3" id="KW-0804">Transcription</keyword>
<comment type="caution">
    <text evidence="7">The sequence shown here is derived from an EMBL/GenBank/DDBJ whole genome shotgun (WGS) entry which is preliminary data.</text>
</comment>
<organism evidence="7">
    <name type="scientific">Streptomyces anulatus</name>
    <name type="common">Streptomyces chrysomallus</name>
    <dbReference type="NCBI Taxonomy" id="1892"/>
    <lineage>
        <taxon>Bacteria</taxon>
        <taxon>Bacillati</taxon>
        <taxon>Actinomycetota</taxon>
        <taxon>Actinomycetes</taxon>
        <taxon>Kitasatosporales</taxon>
        <taxon>Streptomycetaceae</taxon>
        <taxon>Streptomyces</taxon>
    </lineage>
</organism>
<dbReference type="InterPro" id="IPR041674">
    <property type="entry name" value="TetR_C_22"/>
</dbReference>
<dbReference type="AlphaFoldDB" id="A0A6G3SP58"/>
<accession>A0A6G3SP58</accession>
<name>A0A6G3SP58_STRAQ</name>
<dbReference type="RefSeq" id="WP_164257271.1">
    <property type="nucleotide sequence ID" value="NZ_JAAGLK010000124.1"/>
</dbReference>
<keyword evidence="1" id="KW-0805">Transcription regulation</keyword>
<dbReference type="EMBL" id="JAAGMK010000290">
    <property type="protein sequence ID" value="NEB84653.1"/>
    <property type="molecule type" value="Genomic_DNA"/>
</dbReference>